<dbReference type="SUPFAM" id="SSF52799">
    <property type="entry name" value="(Phosphotyrosine protein) phosphatases II"/>
    <property type="match status" value="1"/>
</dbReference>
<dbReference type="InterPro" id="IPR032640">
    <property type="entry name" value="AMPK1_CBM"/>
</dbReference>
<dbReference type="PANTHER" id="PTHR47661:SF2">
    <property type="entry name" value="PHOSPHOGLUCAN PHOSPHATASE LSF1, CHLOROPLASTIC"/>
    <property type="match status" value="1"/>
</dbReference>
<keyword evidence="2" id="KW-0904">Protein phosphatase</keyword>
<dbReference type="KEGG" id="sbi:8070005"/>
<dbReference type="SUPFAM" id="SSF50156">
    <property type="entry name" value="PDZ domain-like"/>
    <property type="match status" value="1"/>
</dbReference>
<dbReference type="GO" id="GO:0004721">
    <property type="term" value="F:phosphoprotein phosphatase activity"/>
    <property type="evidence" value="ECO:0007669"/>
    <property type="project" value="UniProtKB-KW"/>
</dbReference>
<dbReference type="FunFam" id="2.60.40.10:FF:000972">
    <property type="entry name" value="Phosphoglucan phosphatase LSF1, chloroplastic"/>
    <property type="match status" value="1"/>
</dbReference>
<evidence type="ECO:0000313" key="6">
    <source>
        <dbReference type="Proteomes" id="UP000807115"/>
    </source>
</evidence>
<accession>A0A921QM65</accession>
<feature type="region of interest" description="Disordered" evidence="3">
    <location>
        <begin position="21"/>
        <end position="52"/>
    </location>
</feature>
<dbReference type="OrthoDB" id="273181at2759"/>
<evidence type="ECO:0000256" key="3">
    <source>
        <dbReference type="SAM" id="MobiDB-lite"/>
    </source>
</evidence>
<dbReference type="InterPro" id="IPR036034">
    <property type="entry name" value="PDZ_sf"/>
</dbReference>
<dbReference type="Gene3D" id="2.60.40.10">
    <property type="entry name" value="Immunoglobulins"/>
    <property type="match status" value="1"/>
</dbReference>
<protein>
    <recommendedName>
        <fullName evidence="4">Tyrosine-protein phosphatase domain-containing protein</fullName>
    </recommendedName>
</protein>
<organism evidence="5 6">
    <name type="scientific">Sorghum bicolor</name>
    <name type="common">Sorghum</name>
    <name type="synonym">Sorghum vulgare</name>
    <dbReference type="NCBI Taxonomy" id="4558"/>
    <lineage>
        <taxon>Eukaryota</taxon>
        <taxon>Viridiplantae</taxon>
        <taxon>Streptophyta</taxon>
        <taxon>Embryophyta</taxon>
        <taxon>Tracheophyta</taxon>
        <taxon>Spermatophyta</taxon>
        <taxon>Magnoliopsida</taxon>
        <taxon>Liliopsida</taxon>
        <taxon>Poales</taxon>
        <taxon>Poaceae</taxon>
        <taxon>PACMAD clade</taxon>
        <taxon>Panicoideae</taxon>
        <taxon>Andropogonodae</taxon>
        <taxon>Andropogoneae</taxon>
        <taxon>Sorghinae</taxon>
        <taxon>Sorghum</taxon>
    </lineage>
</organism>
<dbReference type="EMBL" id="CM027686">
    <property type="protein sequence ID" value="KAG0523460.1"/>
    <property type="molecule type" value="Genomic_DNA"/>
</dbReference>
<dbReference type="InterPro" id="IPR020422">
    <property type="entry name" value="TYR_PHOSPHATASE_DUAL_dom"/>
</dbReference>
<evidence type="ECO:0000256" key="1">
    <source>
        <dbReference type="ARBA" id="ARBA00022801"/>
    </source>
</evidence>
<sequence>MAPHLLTPPALAITGAAAPGRLGGAASKADPRAPRPRAPSRTFFCSSPGTGRRGMMMMRRKGLSVAAAAAAQGAEPGGPAGPMRLNEYMVAVDRPLGVRFALGVDGRVFVHSLRKGGNAEKSRIIMVGDTLKKAGGDGEGLVTIKDLGDTESALRDKSGPCSLVLERPFAPFPIHQLHQNEDYHILFNKGRAAVASWNSAVLSTKLNGSSTGDGKSGFAVFSPRLLSSQGWALLSNEKGGLNQSSTNLANRISEIVGLYSDEDDANAEWAHGSFPLEEYIKALDRAKGELYYNHSLGMQYSKITEQIFVGSCIQTEKDVKMLSETMGITAVLNFQSESERINWGINSETINSSCRENNILMVNYPIREVDSVDLRKKLPFCVGLLLRLIRKNYRIYVTCTTGYDRSPACVISYLHWVQDTPLHIAHKFITGLHSCRPDRAAIVWATWDLIALVENGRHDGSPTHSVCFVWNSGREGEDVELVGDFTSNWKDKIRCNHKGGSRYEAEVRLRHGKYYYKFIVGGQWRHSTSLPTETDEHGNVNNVIRVGDIAWIRPAPSQLHIKDPTVVKVIERALTEDERFSLAFAARRMAFAICPIRLSPKQ</sequence>
<dbReference type="InterPro" id="IPR045204">
    <property type="entry name" value="DSP_laforin-like"/>
</dbReference>
<evidence type="ECO:0000259" key="4">
    <source>
        <dbReference type="PROSITE" id="PS50054"/>
    </source>
</evidence>
<dbReference type="Proteomes" id="UP000807115">
    <property type="component" value="Chromosome 7"/>
</dbReference>
<proteinExistence type="predicted"/>
<dbReference type="InterPro" id="IPR029021">
    <property type="entry name" value="Prot-tyrosine_phosphatase-like"/>
</dbReference>
<dbReference type="GO" id="GO:0009507">
    <property type="term" value="C:chloroplast"/>
    <property type="evidence" value="ECO:0007669"/>
    <property type="project" value="UniProtKB-ARBA"/>
</dbReference>
<name>A0A921QM65_SORBI</name>
<comment type="caution">
    <text evidence="5">The sequence shown here is derived from an EMBL/GenBank/DDBJ whole genome shotgun (WGS) entry which is preliminary data.</text>
</comment>
<feature type="domain" description="Tyrosine-protein phosphatase" evidence="4">
    <location>
        <begin position="299"/>
        <end position="461"/>
    </location>
</feature>
<dbReference type="PROSITE" id="PS50054">
    <property type="entry name" value="TYR_PHOSPHATASE_DUAL"/>
    <property type="match status" value="1"/>
</dbReference>
<dbReference type="GO" id="GO:0019203">
    <property type="term" value="F:carbohydrate phosphatase activity"/>
    <property type="evidence" value="ECO:0007669"/>
    <property type="project" value="InterPro"/>
</dbReference>
<dbReference type="CDD" id="cd02859">
    <property type="entry name" value="E_set_AMPKbeta_like_N"/>
    <property type="match status" value="1"/>
</dbReference>
<dbReference type="FunFam" id="3.90.190.10:FF:000072">
    <property type="entry name" value="Phosphoglucan phosphatase LSF1 chloroplastic"/>
    <property type="match status" value="1"/>
</dbReference>
<dbReference type="CDD" id="cd14526">
    <property type="entry name" value="DSP_laforin-like"/>
    <property type="match status" value="1"/>
</dbReference>
<dbReference type="SUPFAM" id="SSF81296">
    <property type="entry name" value="E set domains"/>
    <property type="match status" value="1"/>
</dbReference>
<keyword evidence="1" id="KW-0378">Hydrolase</keyword>
<dbReference type="InterPro" id="IPR014756">
    <property type="entry name" value="Ig_E-set"/>
</dbReference>
<gene>
    <name evidence="5" type="ORF">BDA96_07G125300</name>
</gene>
<dbReference type="Gene3D" id="3.90.190.10">
    <property type="entry name" value="Protein tyrosine phosphatase superfamily"/>
    <property type="match status" value="1"/>
</dbReference>
<dbReference type="Pfam" id="PF16561">
    <property type="entry name" value="AMPK1_CBM"/>
    <property type="match status" value="1"/>
</dbReference>
<reference evidence="5" key="2">
    <citation type="submission" date="2020-10" db="EMBL/GenBank/DDBJ databases">
        <authorList>
            <person name="Cooper E.A."/>
            <person name="Brenton Z.W."/>
            <person name="Flinn B.S."/>
            <person name="Jenkins J."/>
            <person name="Shu S."/>
            <person name="Flowers D."/>
            <person name="Luo F."/>
            <person name="Wang Y."/>
            <person name="Xia P."/>
            <person name="Barry K."/>
            <person name="Daum C."/>
            <person name="Lipzen A."/>
            <person name="Yoshinaga Y."/>
            <person name="Schmutz J."/>
            <person name="Saski C."/>
            <person name="Vermerris W."/>
            <person name="Kresovich S."/>
        </authorList>
    </citation>
    <scope>NUCLEOTIDE SEQUENCE</scope>
</reference>
<dbReference type="AlphaFoldDB" id="A0A921QM65"/>
<evidence type="ECO:0000256" key="2">
    <source>
        <dbReference type="ARBA" id="ARBA00022912"/>
    </source>
</evidence>
<dbReference type="InterPro" id="IPR013783">
    <property type="entry name" value="Ig-like_fold"/>
</dbReference>
<reference evidence="5" key="1">
    <citation type="journal article" date="2019" name="BMC Genomics">
        <title>A new reference genome for Sorghum bicolor reveals high levels of sequence similarity between sweet and grain genotypes: implications for the genetics of sugar metabolism.</title>
        <authorList>
            <person name="Cooper E.A."/>
            <person name="Brenton Z.W."/>
            <person name="Flinn B.S."/>
            <person name="Jenkins J."/>
            <person name="Shu S."/>
            <person name="Flowers D."/>
            <person name="Luo F."/>
            <person name="Wang Y."/>
            <person name="Xia P."/>
            <person name="Barry K."/>
            <person name="Daum C."/>
            <person name="Lipzen A."/>
            <person name="Yoshinaga Y."/>
            <person name="Schmutz J."/>
            <person name="Saski C."/>
            <person name="Vermerris W."/>
            <person name="Kresovich S."/>
        </authorList>
    </citation>
    <scope>NUCLEOTIDE SEQUENCE</scope>
</reference>
<evidence type="ECO:0000313" key="5">
    <source>
        <dbReference type="EMBL" id="KAG0523460.1"/>
    </source>
</evidence>
<dbReference type="PANTHER" id="PTHR47661">
    <property type="entry name" value="PHOSPHOGLUCAN PHOSPHATASE LSF1, CHLOROPLASTIC"/>
    <property type="match status" value="1"/>
</dbReference>